<dbReference type="EMBL" id="AHAM01000277">
    <property type="protein sequence ID" value="EHK53296.1"/>
    <property type="molecule type" value="Genomic_DNA"/>
</dbReference>
<evidence type="ECO:0000313" key="3">
    <source>
        <dbReference type="EMBL" id="EHK53296.1"/>
    </source>
</evidence>
<proteinExistence type="predicted"/>
<dbReference type="Pfam" id="PF07331">
    <property type="entry name" value="TctB"/>
    <property type="match status" value="1"/>
</dbReference>
<dbReference type="InterPro" id="IPR009936">
    <property type="entry name" value="DUF1468"/>
</dbReference>
<evidence type="ECO:0000256" key="1">
    <source>
        <dbReference type="SAM" id="Phobius"/>
    </source>
</evidence>
<keyword evidence="4" id="KW-1185">Reference proteome</keyword>
<keyword evidence="1" id="KW-0812">Transmembrane</keyword>
<name>H0I149_9HYPH</name>
<keyword evidence="1" id="KW-0472">Membrane</keyword>
<evidence type="ECO:0000313" key="4">
    <source>
        <dbReference type="Proteomes" id="UP000003250"/>
    </source>
</evidence>
<feature type="domain" description="DUF1468" evidence="2">
    <location>
        <begin position="2"/>
        <end position="98"/>
    </location>
</feature>
<keyword evidence="1" id="KW-1133">Transmembrane helix</keyword>
<protein>
    <recommendedName>
        <fullName evidence="2">DUF1468 domain-containing protein</fullName>
    </recommendedName>
</protein>
<accession>H0I149</accession>
<organism evidence="3 4">
    <name type="scientific">Mesorhizobium alhagi CCNWXJ12-2</name>
    <dbReference type="NCBI Taxonomy" id="1107882"/>
    <lineage>
        <taxon>Bacteria</taxon>
        <taxon>Pseudomonadati</taxon>
        <taxon>Pseudomonadota</taxon>
        <taxon>Alphaproteobacteria</taxon>
        <taxon>Hyphomicrobiales</taxon>
        <taxon>Phyllobacteriaceae</taxon>
        <taxon>Allomesorhizobium</taxon>
    </lineage>
</organism>
<reference evidence="3 4" key="1">
    <citation type="journal article" date="2012" name="J. Bacteriol.">
        <title>Draft Genome Sequence of Mesorhizobium alhagi CCNWXJ12-2T, a Novel Salt-Resistant Species Isolated from the Desert of Northwestern China.</title>
        <authorList>
            <person name="Zhou M."/>
            <person name="Chen W."/>
            <person name="Chen H."/>
            <person name="Wei G."/>
        </authorList>
    </citation>
    <scope>NUCLEOTIDE SEQUENCE [LARGE SCALE GENOMIC DNA]</scope>
    <source>
        <strain evidence="3 4">CCNWXJ12-2</strain>
    </source>
</reference>
<feature type="transmembrane region" description="Helical" evidence="1">
    <location>
        <begin position="71"/>
        <end position="89"/>
    </location>
</feature>
<dbReference type="PATRIC" id="fig|1107882.3.peg.5984"/>
<dbReference type="Proteomes" id="UP000003250">
    <property type="component" value="Unassembled WGS sequence"/>
</dbReference>
<feature type="transmembrane region" description="Helical" evidence="1">
    <location>
        <begin position="32"/>
        <end position="59"/>
    </location>
</feature>
<dbReference type="AlphaFoldDB" id="H0I149"/>
<sequence>MAAVLLLITSLGVAVCKDTEFREDEPADHVRLLHYAAAIASFAIAIKFLGTILATVFLVAGILRWIERKSWSQALTAAVGLAVLSWWVFDLLLGVPLPKGVLEIG</sequence>
<gene>
    <name evidence="3" type="ORF">MAXJ12_30932</name>
</gene>
<evidence type="ECO:0000259" key="2">
    <source>
        <dbReference type="Pfam" id="PF07331"/>
    </source>
</evidence>